<dbReference type="InterPro" id="IPR011009">
    <property type="entry name" value="Kinase-like_dom_sf"/>
</dbReference>
<dbReference type="OrthoDB" id="5592585at2759"/>
<accession>A0A0D7B1A3</accession>
<proteinExistence type="predicted"/>
<protein>
    <recommendedName>
        <fullName evidence="2">Fungal-type protein kinase domain-containing protein</fullName>
    </recommendedName>
</protein>
<feature type="compositionally biased region" description="Polar residues" evidence="1">
    <location>
        <begin position="13"/>
        <end position="22"/>
    </location>
</feature>
<feature type="region of interest" description="Disordered" evidence="1">
    <location>
        <begin position="1"/>
        <end position="22"/>
    </location>
</feature>
<dbReference type="EMBL" id="KN880707">
    <property type="protein sequence ID" value="KIY63281.1"/>
    <property type="molecule type" value="Genomic_DNA"/>
</dbReference>
<gene>
    <name evidence="3" type="ORF">CYLTODRAFT_382513</name>
</gene>
<dbReference type="PROSITE" id="PS00109">
    <property type="entry name" value="PROTEIN_KINASE_TYR"/>
    <property type="match status" value="1"/>
</dbReference>
<dbReference type="PANTHER" id="PTHR38248">
    <property type="entry name" value="FUNK1 6"/>
    <property type="match status" value="1"/>
</dbReference>
<dbReference type="GO" id="GO:0004672">
    <property type="term" value="F:protein kinase activity"/>
    <property type="evidence" value="ECO:0007669"/>
    <property type="project" value="InterPro"/>
</dbReference>
<dbReference type="STRING" id="1314674.A0A0D7B1A3"/>
<dbReference type="PANTHER" id="PTHR38248:SF2">
    <property type="entry name" value="FUNK1 11"/>
    <property type="match status" value="1"/>
</dbReference>
<dbReference type="Gene3D" id="1.10.510.10">
    <property type="entry name" value="Transferase(Phosphotransferase) domain 1"/>
    <property type="match status" value="1"/>
</dbReference>
<dbReference type="InterPro" id="IPR040976">
    <property type="entry name" value="Pkinase_fungal"/>
</dbReference>
<dbReference type="InterPro" id="IPR008266">
    <property type="entry name" value="Tyr_kinase_AS"/>
</dbReference>
<evidence type="ECO:0000256" key="1">
    <source>
        <dbReference type="SAM" id="MobiDB-lite"/>
    </source>
</evidence>
<dbReference type="SUPFAM" id="SSF56112">
    <property type="entry name" value="Protein kinase-like (PK-like)"/>
    <property type="match status" value="1"/>
</dbReference>
<evidence type="ECO:0000259" key="2">
    <source>
        <dbReference type="Pfam" id="PF17667"/>
    </source>
</evidence>
<dbReference type="AlphaFoldDB" id="A0A0D7B1A3"/>
<keyword evidence="4" id="KW-1185">Reference proteome</keyword>
<name>A0A0D7B1A3_9AGAR</name>
<organism evidence="3 4">
    <name type="scientific">Cylindrobasidium torrendii FP15055 ss-10</name>
    <dbReference type="NCBI Taxonomy" id="1314674"/>
    <lineage>
        <taxon>Eukaryota</taxon>
        <taxon>Fungi</taxon>
        <taxon>Dikarya</taxon>
        <taxon>Basidiomycota</taxon>
        <taxon>Agaricomycotina</taxon>
        <taxon>Agaricomycetes</taxon>
        <taxon>Agaricomycetidae</taxon>
        <taxon>Agaricales</taxon>
        <taxon>Marasmiineae</taxon>
        <taxon>Physalacriaceae</taxon>
        <taxon>Cylindrobasidium</taxon>
    </lineage>
</organism>
<feature type="region of interest" description="Disordered" evidence="1">
    <location>
        <begin position="688"/>
        <end position="711"/>
    </location>
</feature>
<sequence length="711" mass="79516">MSHLPALIYEGDVTNSPPRQPASKSLQATLVKSLPGSTQTLASDNSSFVDDVYSAASKNTRGISEWIPIQELLDLLPHVPGMPDVRASRESLREVGRKGRETDMYTPFVSAMSAYINPAWTLANTSSRVDKDLLGATMNAAKSRAPDLTLFPFAHSELSQADFSLAETLGEFKNDVKWEPFQDYADGIQDGTSNTAQSTRGQLVTYLNAVQALQPRTRVFLFYVNKDQCRILCHTRAGTQVTHLFAYAETDHLHTFLWRLSHASRAARGHDTTISEVKTTGAEEEEARLQLGLKQKDALLKIDMQKAMVQKNAVTIPYLYASAPFTNNHLSAVGQASRCYRAWDPASQRIVLLKESWRSDDQEAEHLIIASLHEGNVPHIPTVLVAGDVRCNAFPSAMLAGNDNPHQTPYVVERDEAGNLKRQRRLLHYRLVIKEFGISLSEFQSTRQFALCLLHGVEAHKGACDVGILHRDISVGNIIIYEGSGLLIDWERAKRFSDNGPVATKCTGTRQFMSIHILQQAENGETLFKHRVNDDLESFIYVALWTAARYAPNSMSEGILHDFLLQFDSTTTIAKRKLALQDPDVAVFGLELQSVGLQTIFVEFFRTLYYVLPDWERVVAFRHRADARKRDEAIMEGKAKALWLFDHEWMIDLLSSVVVAPESAHMWPAGDKAEHNLSKFHPAMHQSKRDLEEGGLGPHAKRFHGSASTNN</sequence>
<dbReference type="Pfam" id="PF17667">
    <property type="entry name" value="Pkinase_fungal"/>
    <property type="match status" value="1"/>
</dbReference>
<reference evidence="3 4" key="1">
    <citation type="journal article" date="2015" name="Fungal Genet. Biol.">
        <title>Evolution of novel wood decay mechanisms in Agaricales revealed by the genome sequences of Fistulina hepatica and Cylindrobasidium torrendii.</title>
        <authorList>
            <person name="Floudas D."/>
            <person name="Held B.W."/>
            <person name="Riley R."/>
            <person name="Nagy L.G."/>
            <person name="Koehler G."/>
            <person name="Ransdell A.S."/>
            <person name="Younus H."/>
            <person name="Chow J."/>
            <person name="Chiniquy J."/>
            <person name="Lipzen A."/>
            <person name="Tritt A."/>
            <person name="Sun H."/>
            <person name="Haridas S."/>
            <person name="LaButti K."/>
            <person name="Ohm R.A."/>
            <person name="Kues U."/>
            <person name="Blanchette R.A."/>
            <person name="Grigoriev I.V."/>
            <person name="Minto R.E."/>
            <person name="Hibbett D.S."/>
        </authorList>
    </citation>
    <scope>NUCLEOTIDE SEQUENCE [LARGE SCALE GENOMIC DNA]</scope>
    <source>
        <strain evidence="3 4">FP15055 ss-10</strain>
    </source>
</reference>
<feature type="domain" description="Fungal-type protein kinase" evidence="2">
    <location>
        <begin position="176"/>
        <end position="546"/>
    </location>
</feature>
<dbReference type="Proteomes" id="UP000054007">
    <property type="component" value="Unassembled WGS sequence"/>
</dbReference>
<evidence type="ECO:0000313" key="4">
    <source>
        <dbReference type="Proteomes" id="UP000054007"/>
    </source>
</evidence>
<evidence type="ECO:0000313" key="3">
    <source>
        <dbReference type="EMBL" id="KIY63281.1"/>
    </source>
</evidence>